<evidence type="ECO:0000313" key="3">
    <source>
        <dbReference type="Proteomes" id="UP001187192"/>
    </source>
</evidence>
<gene>
    <name evidence="2" type="ORF">TIFTF001_004806</name>
</gene>
<dbReference type="Proteomes" id="UP001187192">
    <property type="component" value="Unassembled WGS sequence"/>
</dbReference>
<organism evidence="2 3">
    <name type="scientific">Ficus carica</name>
    <name type="common">Common fig</name>
    <dbReference type="NCBI Taxonomy" id="3494"/>
    <lineage>
        <taxon>Eukaryota</taxon>
        <taxon>Viridiplantae</taxon>
        <taxon>Streptophyta</taxon>
        <taxon>Embryophyta</taxon>
        <taxon>Tracheophyta</taxon>
        <taxon>Spermatophyta</taxon>
        <taxon>Magnoliopsida</taxon>
        <taxon>eudicotyledons</taxon>
        <taxon>Gunneridae</taxon>
        <taxon>Pentapetalae</taxon>
        <taxon>rosids</taxon>
        <taxon>fabids</taxon>
        <taxon>Rosales</taxon>
        <taxon>Moraceae</taxon>
        <taxon>Ficeae</taxon>
        <taxon>Ficus</taxon>
    </lineage>
</organism>
<keyword evidence="3" id="KW-1185">Reference proteome</keyword>
<dbReference type="EMBL" id="BTGU01000005">
    <property type="protein sequence ID" value="GMN34646.1"/>
    <property type="molecule type" value="Genomic_DNA"/>
</dbReference>
<feature type="region of interest" description="Disordered" evidence="1">
    <location>
        <begin position="1"/>
        <end position="32"/>
    </location>
</feature>
<name>A0AA88CXT3_FICCA</name>
<dbReference type="AlphaFoldDB" id="A0AA88CXT3"/>
<feature type="compositionally biased region" description="Polar residues" evidence="1">
    <location>
        <begin position="72"/>
        <end position="108"/>
    </location>
</feature>
<reference evidence="2" key="1">
    <citation type="submission" date="2023-07" db="EMBL/GenBank/DDBJ databases">
        <title>draft genome sequence of fig (Ficus carica).</title>
        <authorList>
            <person name="Takahashi T."/>
            <person name="Nishimura K."/>
        </authorList>
    </citation>
    <scope>NUCLEOTIDE SEQUENCE</scope>
</reference>
<comment type="caution">
    <text evidence="2">The sequence shown here is derived from an EMBL/GenBank/DDBJ whole genome shotgun (WGS) entry which is preliminary data.</text>
</comment>
<sequence>MDARTTHEVLKPGEDQEAPGKGEPRAKPKLVASKRKFGQVQLDQIILHARTMVTAEGAGASVVRSEIPRGVPTTSTSGLQSGEPTMANQGQRGTKRPNNQERAAQLQQKFGKGSEGSKTQPRGQGSGSTSGVSTDHPAARERLRRAAYLNRPAYPG</sequence>
<protein>
    <submittedName>
        <fullName evidence="2">Uncharacterized protein</fullName>
    </submittedName>
</protein>
<feature type="compositionally biased region" description="Basic and acidic residues" evidence="1">
    <location>
        <begin position="1"/>
        <end position="26"/>
    </location>
</feature>
<proteinExistence type="predicted"/>
<evidence type="ECO:0000256" key="1">
    <source>
        <dbReference type="SAM" id="MobiDB-lite"/>
    </source>
</evidence>
<evidence type="ECO:0000313" key="2">
    <source>
        <dbReference type="EMBL" id="GMN34646.1"/>
    </source>
</evidence>
<feature type="region of interest" description="Disordered" evidence="1">
    <location>
        <begin position="56"/>
        <end position="156"/>
    </location>
</feature>
<accession>A0AA88CXT3</accession>